<evidence type="ECO:0000256" key="5">
    <source>
        <dbReference type="ARBA" id="ARBA00022530"/>
    </source>
</evidence>
<comment type="similarity">
    <text evidence="2 9">Belongs to the Wnt family.</text>
</comment>
<proteinExistence type="inferred from homology"/>
<dbReference type="GO" id="GO:0005109">
    <property type="term" value="F:frizzled binding"/>
    <property type="evidence" value="ECO:0007669"/>
    <property type="project" value="TreeGrafter"/>
</dbReference>
<keyword evidence="7" id="KW-1015">Disulfide bond</keyword>
<dbReference type="GO" id="GO:0060070">
    <property type="term" value="P:canonical Wnt signaling pathway"/>
    <property type="evidence" value="ECO:0007669"/>
    <property type="project" value="TreeGrafter"/>
</dbReference>
<dbReference type="GO" id="GO:0045165">
    <property type="term" value="P:cell fate commitment"/>
    <property type="evidence" value="ECO:0007669"/>
    <property type="project" value="TreeGrafter"/>
</dbReference>
<evidence type="ECO:0000256" key="4">
    <source>
        <dbReference type="ARBA" id="ARBA00022525"/>
    </source>
</evidence>
<gene>
    <name evidence="11" type="primary">WNT1_2</name>
    <name evidence="11" type="ORF">KQX54_011811</name>
</gene>
<evidence type="ECO:0000256" key="8">
    <source>
        <dbReference type="ARBA" id="ARBA00023288"/>
    </source>
</evidence>
<keyword evidence="5" id="KW-0272">Extracellular matrix</keyword>
<evidence type="ECO:0000256" key="7">
    <source>
        <dbReference type="ARBA" id="ARBA00023157"/>
    </source>
</evidence>
<dbReference type="Proteomes" id="UP000826195">
    <property type="component" value="Unassembled WGS sequence"/>
</dbReference>
<accession>A0AAV7HWX9</accession>
<feature type="signal peptide" evidence="10">
    <location>
        <begin position="1"/>
        <end position="19"/>
    </location>
</feature>
<comment type="caution">
    <text evidence="11">The sequence shown here is derived from an EMBL/GenBank/DDBJ whole genome shotgun (WGS) entry which is preliminary data.</text>
</comment>
<evidence type="ECO:0000313" key="11">
    <source>
        <dbReference type="EMBL" id="KAH0535006.1"/>
    </source>
</evidence>
<protein>
    <recommendedName>
        <fullName evidence="9">Protein Wnt</fullName>
    </recommendedName>
</protein>
<dbReference type="Pfam" id="PF00110">
    <property type="entry name" value="wnt"/>
    <property type="match status" value="1"/>
</dbReference>
<organism evidence="11 12">
    <name type="scientific">Cotesia glomerata</name>
    <name type="common">Lepidopteran parasitic wasp</name>
    <name type="synonym">Apanteles glomeratus</name>
    <dbReference type="NCBI Taxonomy" id="32391"/>
    <lineage>
        <taxon>Eukaryota</taxon>
        <taxon>Metazoa</taxon>
        <taxon>Ecdysozoa</taxon>
        <taxon>Arthropoda</taxon>
        <taxon>Hexapoda</taxon>
        <taxon>Insecta</taxon>
        <taxon>Pterygota</taxon>
        <taxon>Neoptera</taxon>
        <taxon>Endopterygota</taxon>
        <taxon>Hymenoptera</taxon>
        <taxon>Apocrita</taxon>
        <taxon>Ichneumonoidea</taxon>
        <taxon>Braconidae</taxon>
        <taxon>Microgastrinae</taxon>
        <taxon>Cotesia</taxon>
    </lineage>
</organism>
<reference evidence="11 12" key="1">
    <citation type="journal article" date="2021" name="J. Hered.">
        <title>A chromosome-level genome assembly of the parasitoid wasp, Cotesia glomerata (Hymenoptera: Braconidae).</title>
        <authorList>
            <person name="Pinto B.J."/>
            <person name="Weis J.J."/>
            <person name="Gamble T."/>
            <person name="Ode P.J."/>
            <person name="Paul R."/>
            <person name="Zaspel J.M."/>
        </authorList>
    </citation>
    <scope>NUCLEOTIDE SEQUENCE [LARGE SCALE GENOMIC DNA]</scope>
    <source>
        <strain evidence="11">CgM1</strain>
    </source>
</reference>
<evidence type="ECO:0000313" key="12">
    <source>
        <dbReference type="Proteomes" id="UP000826195"/>
    </source>
</evidence>
<feature type="chain" id="PRO_5043809648" description="Protein Wnt" evidence="10">
    <location>
        <begin position="20"/>
        <end position="139"/>
    </location>
</feature>
<dbReference type="GO" id="GO:0005615">
    <property type="term" value="C:extracellular space"/>
    <property type="evidence" value="ECO:0007669"/>
    <property type="project" value="TreeGrafter"/>
</dbReference>
<dbReference type="InterPro" id="IPR005817">
    <property type="entry name" value="Wnt"/>
</dbReference>
<evidence type="ECO:0000256" key="3">
    <source>
        <dbReference type="ARBA" id="ARBA00022473"/>
    </source>
</evidence>
<dbReference type="PANTHER" id="PTHR12027:SF91">
    <property type="entry name" value="PROTO-ONCOGENE WNT-1"/>
    <property type="match status" value="1"/>
</dbReference>
<name>A0AAV7HWX9_COTGL</name>
<dbReference type="EMBL" id="JAHXZJ010002982">
    <property type="protein sequence ID" value="KAH0535006.1"/>
    <property type="molecule type" value="Genomic_DNA"/>
</dbReference>
<evidence type="ECO:0000256" key="2">
    <source>
        <dbReference type="ARBA" id="ARBA00005683"/>
    </source>
</evidence>
<keyword evidence="6 9" id="KW-0879">Wnt signaling pathway</keyword>
<keyword evidence="12" id="KW-1185">Reference proteome</keyword>
<evidence type="ECO:0000256" key="9">
    <source>
        <dbReference type="RuleBase" id="RU003500"/>
    </source>
</evidence>
<dbReference type="AlphaFoldDB" id="A0AAV7HWX9"/>
<sequence>MNLCIIVGVVLVIVSTTYAENNRNKNRGRGSMWWGIAKAGEPNNLLPMSPSSLHMDPTVYATLRRKQRRLARENPGVLMAIARGANHAILECQHQFRNRRWNCSTKNFLRGKNLFGKIVDKGKNLCKLFYTGKRNRLVE</sequence>
<keyword evidence="8" id="KW-0449">Lipoprotein</keyword>
<evidence type="ECO:0000256" key="1">
    <source>
        <dbReference type="ARBA" id="ARBA00004498"/>
    </source>
</evidence>
<dbReference type="GO" id="GO:0005125">
    <property type="term" value="F:cytokine activity"/>
    <property type="evidence" value="ECO:0007669"/>
    <property type="project" value="TreeGrafter"/>
</dbReference>
<keyword evidence="4" id="KW-0964">Secreted</keyword>
<dbReference type="GO" id="GO:0030182">
    <property type="term" value="P:neuron differentiation"/>
    <property type="evidence" value="ECO:0007669"/>
    <property type="project" value="TreeGrafter"/>
</dbReference>
<comment type="function">
    <text evidence="9">Ligand for members of the frizzled family of seven transmembrane receptors.</text>
</comment>
<keyword evidence="10" id="KW-0732">Signal</keyword>
<evidence type="ECO:0000256" key="6">
    <source>
        <dbReference type="ARBA" id="ARBA00022687"/>
    </source>
</evidence>
<evidence type="ECO:0000256" key="10">
    <source>
        <dbReference type="SAM" id="SignalP"/>
    </source>
</evidence>
<comment type="subcellular location">
    <subcellularLocation>
        <location evidence="1 9">Secreted</location>
        <location evidence="1 9">Extracellular space</location>
        <location evidence="1 9">Extracellular matrix</location>
    </subcellularLocation>
</comment>
<dbReference type="PANTHER" id="PTHR12027">
    <property type="entry name" value="WNT RELATED"/>
    <property type="match status" value="1"/>
</dbReference>
<keyword evidence="3 9" id="KW-0217">Developmental protein</keyword>